<organism evidence="1 2">
    <name type="scientific">Aegilops tauschii subsp. strangulata</name>
    <name type="common">Goatgrass</name>
    <dbReference type="NCBI Taxonomy" id="200361"/>
    <lineage>
        <taxon>Eukaryota</taxon>
        <taxon>Viridiplantae</taxon>
        <taxon>Streptophyta</taxon>
        <taxon>Embryophyta</taxon>
        <taxon>Tracheophyta</taxon>
        <taxon>Spermatophyta</taxon>
        <taxon>Magnoliopsida</taxon>
        <taxon>Liliopsida</taxon>
        <taxon>Poales</taxon>
        <taxon>Poaceae</taxon>
        <taxon>BOP clade</taxon>
        <taxon>Pooideae</taxon>
        <taxon>Triticodae</taxon>
        <taxon>Triticeae</taxon>
        <taxon>Triticinae</taxon>
        <taxon>Aegilops</taxon>
    </lineage>
</organism>
<dbReference type="EnsemblPlants" id="AET6Gv20423000.7">
    <property type="protein sequence ID" value="AET6Gv20423000.7"/>
    <property type="gene ID" value="AET6Gv20423000"/>
</dbReference>
<reference evidence="1" key="4">
    <citation type="submission" date="2019-03" db="UniProtKB">
        <authorList>
            <consortium name="EnsemblPlants"/>
        </authorList>
    </citation>
    <scope>IDENTIFICATION</scope>
</reference>
<dbReference type="Gramene" id="AET6Gv20423000.7">
    <property type="protein sequence ID" value="AET6Gv20423000.7"/>
    <property type="gene ID" value="AET6Gv20423000"/>
</dbReference>
<reference evidence="2" key="2">
    <citation type="journal article" date="2017" name="Nat. Plants">
        <title>The Aegilops tauschii genome reveals multiple impacts of transposons.</title>
        <authorList>
            <person name="Zhao G."/>
            <person name="Zou C."/>
            <person name="Li K."/>
            <person name="Wang K."/>
            <person name="Li T."/>
            <person name="Gao L."/>
            <person name="Zhang X."/>
            <person name="Wang H."/>
            <person name="Yang Z."/>
            <person name="Liu X."/>
            <person name="Jiang W."/>
            <person name="Mao L."/>
            <person name="Kong X."/>
            <person name="Jiao Y."/>
            <person name="Jia J."/>
        </authorList>
    </citation>
    <scope>NUCLEOTIDE SEQUENCE [LARGE SCALE GENOMIC DNA]</scope>
    <source>
        <strain evidence="2">cv. AL8/78</strain>
    </source>
</reference>
<reference evidence="1" key="3">
    <citation type="journal article" date="2017" name="Nature">
        <title>Genome sequence of the progenitor of the wheat D genome Aegilops tauschii.</title>
        <authorList>
            <person name="Luo M.C."/>
            <person name="Gu Y.Q."/>
            <person name="Puiu D."/>
            <person name="Wang H."/>
            <person name="Twardziok S.O."/>
            <person name="Deal K.R."/>
            <person name="Huo N."/>
            <person name="Zhu T."/>
            <person name="Wang L."/>
            <person name="Wang Y."/>
            <person name="McGuire P.E."/>
            <person name="Liu S."/>
            <person name="Long H."/>
            <person name="Ramasamy R.K."/>
            <person name="Rodriguez J.C."/>
            <person name="Van S.L."/>
            <person name="Yuan L."/>
            <person name="Wang Z."/>
            <person name="Xia Z."/>
            <person name="Xiao L."/>
            <person name="Anderson O.D."/>
            <person name="Ouyang S."/>
            <person name="Liang Y."/>
            <person name="Zimin A.V."/>
            <person name="Pertea G."/>
            <person name="Qi P."/>
            <person name="Bennetzen J.L."/>
            <person name="Dai X."/>
            <person name="Dawson M.W."/>
            <person name="Muller H.G."/>
            <person name="Kugler K."/>
            <person name="Rivarola-Duarte L."/>
            <person name="Spannagl M."/>
            <person name="Mayer K.F.X."/>
            <person name="Lu F.H."/>
            <person name="Bevan M.W."/>
            <person name="Leroy P."/>
            <person name="Li P."/>
            <person name="You F.M."/>
            <person name="Sun Q."/>
            <person name="Liu Z."/>
            <person name="Lyons E."/>
            <person name="Wicker T."/>
            <person name="Salzberg S.L."/>
            <person name="Devos K.M."/>
            <person name="Dvorak J."/>
        </authorList>
    </citation>
    <scope>NUCLEOTIDE SEQUENCE [LARGE SCALE GENOMIC DNA]</scope>
    <source>
        <strain evidence="1">cv. AL8/78</strain>
    </source>
</reference>
<dbReference type="AlphaFoldDB" id="A0A453NN31"/>
<sequence>PRPRNAYSRSCSAPHCFSPTRRRAAARLLLRFAPGKFLTRYCLPSTVDQVVGGIDESNH</sequence>
<evidence type="ECO:0000313" key="1">
    <source>
        <dbReference type="EnsemblPlants" id="AET6Gv20423000.7"/>
    </source>
</evidence>
<reference evidence="2" key="1">
    <citation type="journal article" date="2014" name="Science">
        <title>Ancient hybridizations among the ancestral genomes of bread wheat.</title>
        <authorList>
            <consortium name="International Wheat Genome Sequencing Consortium,"/>
            <person name="Marcussen T."/>
            <person name="Sandve S.R."/>
            <person name="Heier L."/>
            <person name="Spannagl M."/>
            <person name="Pfeifer M."/>
            <person name="Jakobsen K.S."/>
            <person name="Wulff B.B."/>
            <person name="Steuernagel B."/>
            <person name="Mayer K.F."/>
            <person name="Olsen O.A."/>
        </authorList>
    </citation>
    <scope>NUCLEOTIDE SEQUENCE [LARGE SCALE GENOMIC DNA]</scope>
    <source>
        <strain evidence="2">cv. AL8/78</strain>
    </source>
</reference>
<name>A0A453NN31_AEGTS</name>
<evidence type="ECO:0000313" key="2">
    <source>
        <dbReference type="Proteomes" id="UP000015105"/>
    </source>
</evidence>
<reference evidence="1" key="5">
    <citation type="journal article" date="2021" name="G3 (Bethesda)">
        <title>Aegilops tauschii genome assembly Aet v5.0 features greater sequence contiguity and improved annotation.</title>
        <authorList>
            <person name="Wang L."/>
            <person name="Zhu T."/>
            <person name="Rodriguez J.C."/>
            <person name="Deal K.R."/>
            <person name="Dubcovsky J."/>
            <person name="McGuire P.E."/>
            <person name="Lux T."/>
            <person name="Spannagl M."/>
            <person name="Mayer K.F.X."/>
            <person name="Baldrich P."/>
            <person name="Meyers B.C."/>
            <person name="Huo N."/>
            <person name="Gu Y.Q."/>
            <person name="Zhou H."/>
            <person name="Devos K.M."/>
            <person name="Bennetzen J.L."/>
            <person name="Unver T."/>
            <person name="Budak H."/>
            <person name="Gulick P.J."/>
            <person name="Galiba G."/>
            <person name="Kalapos B."/>
            <person name="Nelson D.R."/>
            <person name="Li P."/>
            <person name="You F.M."/>
            <person name="Luo M.C."/>
            <person name="Dvorak J."/>
        </authorList>
    </citation>
    <scope>NUCLEOTIDE SEQUENCE [LARGE SCALE GENOMIC DNA]</scope>
    <source>
        <strain evidence="1">cv. AL8/78</strain>
    </source>
</reference>
<accession>A0A453NN31</accession>
<dbReference type="Proteomes" id="UP000015105">
    <property type="component" value="Chromosome 6D"/>
</dbReference>
<proteinExistence type="predicted"/>
<protein>
    <submittedName>
        <fullName evidence="1">Uncharacterized protein</fullName>
    </submittedName>
</protein>
<keyword evidence="2" id="KW-1185">Reference proteome</keyword>